<dbReference type="GO" id="GO:0110051">
    <property type="term" value="P:metabolite repair"/>
    <property type="evidence" value="ECO:0007669"/>
    <property type="project" value="TreeGrafter"/>
</dbReference>
<dbReference type="NCBIfam" id="TIGR00196">
    <property type="entry name" value="yjeF_cterm"/>
    <property type="match status" value="1"/>
</dbReference>
<comment type="catalytic activity">
    <reaction evidence="6">
        <text>(6S)-NADPHX + ADP = AMP + phosphate + NADPH + H(+)</text>
        <dbReference type="Rhea" id="RHEA:32235"/>
        <dbReference type="ChEBI" id="CHEBI:15378"/>
        <dbReference type="ChEBI" id="CHEBI:43474"/>
        <dbReference type="ChEBI" id="CHEBI:57783"/>
        <dbReference type="ChEBI" id="CHEBI:64076"/>
        <dbReference type="ChEBI" id="CHEBI:456215"/>
        <dbReference type="ChEBI" id="CHEBI:456216"/>
        <dbReference type="EC" id="4.2.1.136"/>
    </reaction>
</comment>
<organism evidence="8 9">
    <name type="scientific">Candidatus Odyssella acanthamoebae</name>
    <dbReference type="NCBI Taxonomy" id="91604"/>
    <lineage>
        <taxon>Bacteria</taxon>
        <taxon>Pseudomonadati</taxon>
        <taxon>Pseudomonadota</taxon>
        <taxon>Alphaproteobacteria</taxon>
        <taxon>Holosporales</taxon>
        <taxon>Candidatus Paracaedibacteraceae</taxon>
        <taxon>Candidatus Odyssella</taxon>
    </lineage>
</organism>
<reference evidence="8 9" key="1">
    <citation type="submission" date="2014-07" db="EMBL/GenBank/DDBJ databases">
        <title>Comparative genomic insights into amoeba endosymbionts belonging to the families of Holosporaceae and Candidatus Midichloriaceae within Rickettsiales.</title>
        <authorList>
            <person name="Wang Z."/>
            <person name="Wu M."/>
        </authorList>
    </citation>
    <scope>NUCLEOTIDE SEQUENCE [LARGE SCALE GENOMIC DNA]</scope>
    <source>
        <strain evidence="8">PRA3</strain>
    </source>
</reference>
<protein>
    <recommendedName>
        <fullName evidence="6">ADP-dependent (S)-NAD(P)H-hydrate dehydratase</fullName>
        <ecNumber evidence="6">4.2.1.136</ecNumber>
    </recommendedName>
    <alternativeName>
        <fullName evidence="6">ADP-dependent NAD(P)HX dehydratase</fullName>
    </alternativeName>
</protein>
<dbReference type="GO" id="GO:0052856">
    <property type="term" value="F:NAD(P)HX epimerase activity"/>
    <property type="evidence" value="ECO:0007669"/>
    <property type="project" value="TreeGrafter"/>
</dbReference>
<dbReference type="PROSITE" id="PS51383">
    <property type="entry name" value="YJEF_C_3"/>
    <property type="match status" value="1"/>
</dbReference>
<proteinExistence type="inferred from homology"/>
<feature type="binding site" evidence="6">
    <location>
        <position position="112"/>
    </location>
    <ligand>
        <name>(6S)-NADPHX</name>
        <dbReference type="ChEBI" id="CHEBI:64076"/>
    </ligand>
</feature>
<dbReference type="HAMAP" id="MF_01965">
    <property type="entry name" value="NADHX_dehydratase"/>
    <property type="match status" value="1"/>
</dbReference>
<dbReference type="PANTHER" id="PTHR12592:SF0">
    <property type="entry name" value="ATP-DEPENDENT (S)-NAD(P)H-HYDRATE DEHYDRATASE"/>
    <property type="match status" value="1"/>
</dbReference>
<accession>A0A077AZ54</accession>
<feature type="binding site" evidence="6">
    <location>
        <position position="165"/>
    </location>
    <ligand>
        <name>(6S)-NADPHX</name>
        <dbReference type="ChEBI" id="CHEBI:64076"/>
    </ligand>
</feature>
<keyword evidence="5 6" id="KW-0456">Lyase</keyword>
<feature type="binding site" evidence="6">
    <location>
        <position position="228"/>
    </location>
    <ligand>
        <name>(6S)-NADPHX</name>
        <dbReference type="ChEBI" id="CHEBI:64076"/>
    </ligand>
</feature>
<dbReference type="eggNOG" id="COG0063">
    <property type="taxonomic scope" value="Bacteria"/>
</dbReference>
<feature type="binding site" evidence="6">
    <location>
        <begin position="198"/>
        <end position="202"/>
    </location>
    <ligand>
        <name>AMP</name>
        <dbReference type="ChEBI" id="CHEBI:456215"/>
    </ligand>
</feature>
<gene>
    <name evidence="6" type="primary">nnrD</name>
    <name evidence="8" type="ORF">ID47_03470</name>
</gene>
<dbReference type="STRING" id="91604.ID47_03470"/>
<dbReference type="Gene3D" id="3.40.1190.20">
    <property type="match status" value="1"/>
</dbReference>
<keyword evidence="9" id="KW-1185">Reference proteome</keyword>
<dbReference type="OrthoDB" id="9806925at2"/>
<evidence type="ECO:0000313" key="8">
    <source>
        <dbReference type="EMBL" id="AIK96000.1"/>
    </source>
</evidence>
<dbReference type="PROSITE" id="PS01050">
    <property type="entry name" value="YJEF_C_2"/>
    <property type="match status" value="1"/>
</dbReference>
<dbReference type="Proteomes" id="UP000028926">
    <property type="component" value="Chromosome"/>
</dbReference>
<comment type="catalytic activity">
    <reaction evidence="6">
        <text>(6S)-NADHX + ADP = AMP + phosphate + NADH + H(+)</text>
        <dbReference type="Rhea" id="RHEA:32223"/>
        <dbReference type="ChEBI" id="CHEBI:15378"/>
        <dbReference type="ChEBI" id="CHEBI:43474"/>
        <dbReference type="ChEBI" id="CHEBI:57945"/>
        <dbReference type="ChEBI" id="CHEBI:64074"/>
        <dbReference type="ChEBI" id="CHEBI:456215"/>
        <dbReference type="ChEBI" id="CHEBI:456216"/>
        <dbReference type="EC" id="4.2.1.136"/>
    </reaction>
</comment>
<evidence type="ECO:0000256" key="4">
    <source>
        <dbReference type="ARBA" id="ARBA00023027"/>
    </source>
</evidence>
<feature type="binding site" evidence="6">
    <location>
        <position position="227"/>
    </location>
    <ligand>
        <name>AMP</name>
        <dbReference type="ChEBI" id="CHEBI:456215"/>
    </ligand>
</feature>
<dbReference type="RefSeq" id="WP_038463809.1">
    <property type="nucleotide sequence ID" value="NZ_CP008941.1"/>
</dbReference>
<comment type="cofactor">
    <cofactor evidence="6">
        <name>Mg(2+)</name>
        <dbReference type="ChEBI" id="CHEBI:18420"/>
    </cofactor>
</comment>
<dbReference type="PANTHER" id="PTHR12592">
    <property type="entry name" value="ATP-DEPENDENT (S)-NAD(P)H-HYDRATE DEHYDRATASE FAMILY MEMBER"/>
    <property type="match status" value="1"/>
</dbReference>
<dbReference type="GO" id="GO:0052855">
    <property type="term" value="F:ADP-dependent NAD(P)H-hydrate dehydratase activity"/>
    <property type="evidence" value="ECO:0007669"/>
    <property type="project" value="UniProtKB-UniRule"/>
</dbReference>
<keyword evidence="1 6" id="KW-0547">Nucleotide-binding</keyword>
<feature type="domain" description="YjeF C-terminal" evidence="7">
    <location>
        <begin position="6"/>
        <end position="287"/>
    </location>
</feature>
<comment type="function">
    <text evidence="6">Catalyzes the dehydration of the S-form of NAD(P)HX at the expense of ADP, which is converted to AMP. Together with NAD(P)HX epimerase, which catalyzes the epimerization of the S- and R-forms, the enzyme allows the repair of both epimers of NAD(P)HX, a damaged form of NAD(P)H that is a result of enzymatic or heat-dependent hydration.</text>
</comment>
<keyword evidence="2 6" id="KW-0067">ATP-binding</keyword>
<sequence length="287" mass="30682">MIQPITYQFVQGCFPKRDSAAHKYKNGFVTTFVGSFQYPGAARLCCHAAAQAGAGGVYALLPESLWPLIGSIPAEVIPYMIKEHDGVLSIVDSVENFLVIKEKSSAILLGPGIGRHASLSNLLKSMLSMTELPCVIDGDGLSILGQLGENFLIQHSHGRWLLTPHQGEWQQLLKSFEYNPALSPQELAAKWGCTILLKGFPSHIYTVDGQIYVNTTGNPAATTAGCGDVLAGLIAGYLAQGLSPDQSACVGIYLAGQAADRLVATTRRHSVMATEILAELATNQLTK</sequence>
<dbReference type="SUPFAM" id="SSF53613">
    <property type="entry name" value="Ribokinase-like"/>
    <property type="match status" value="1"/>
</dbReference>
<dbReference type="EC" id="4.2.1.136" evidence="6"/>
<keyword evidence="3 6" id="KW-0521">NADP</keyword>
<dbReference type="InterPro" id="IPR029056">
    <property type="entry name" value="Ribokinase-like"/>
</dbReference>
<keyword evidence="4 6" id="KW-0520">NAD</keyword>
<evidence type="ECO:0000256" key="3">
    <source>
        <dbReference type="ARBA" id="ARBA00022857"/>
    </source>
</evidence>
<feature type="binding site" evidence="6">
    <location>
        <position position="41"/>
    </location>
    <ligand>
        <name>(6S)-NADPHX</name>
        <dbReference type="ChEBI" id="CHEBI:64076"/>
    </ligand>
</feature>
<dbReference type="AlphaFoldDB" id="A0A077AZ54"/>
<dbReference type="EMBL" id="CP008941">
    <property type="protein sequence ID" value="AIK96000.1"/>
    <property type="molecule type" value="Genomic_DNA"/>
</dbReference>
<evidence type="ECO:0000256" key="2">
    <source>
        <dbReference type="ARBA" id="ARBA00022840"/>
    </source>
</evidence>
<comment type="similarity">
    <text evidence="6">Belongs to the NnrD/CARKD family.</text>
</comment>
<evidence type="ECO:0000256" key="1">
    <source>
        <dbReference type="ARBA" id="ARBA00022741"/>
    </source>
</evidence>
<dbReference type="GO" id="GO:0005524">
    <property type="term" value="F:ATP binding"/>
    <property type="evidence" value="ECO:0007669"/>
    <property type="project" value="UniProtKB-KW"/>
</dbReference>
<dbReference type="Pfam" id="PF01256">
    <property type="entry name" value="Carb_kinase"/>
    <property type="match status" value="1"/>
</dbReference>
<dbReference type="CDD" id="cd01171">
    <property type="entry name" value="YXKO-related"/>
    <property type="match status" value="1"/>
</dbReference>
<dbReference type="InterPro" id="IPR017953">
    <property type="entry name" value="Carbohydrate_kinase_pred_CS"/>
</dbReference>
<evidence type="ECO:0000313" key="9">
    <source>
        <dbReference type="Proteomes" id="UP000028926"/>
    </source>
</evidence>
<dbReference type="HOGENOM" id="CLU_024853_2_5_5"/>
<dbReference type="InterPro" id="IPR000631">
    <property type="entry name" value="CARKD"/>
</dbReference>
<name>A0A077AZ54_9PROT</name>
<dbReference type="KEGG" id="paca:ID47_03470"/>
<evidence type="ECO:0000256" key="6">
    <source>
        <dbReference type="HAMAP-Rule" id="MF_01965"/>
    </source>
</evidence>
<dbReference type="GO" id="GO:0046496">
    <property type="term" value="P:nicotinamide nucleotide metabolic process"/>
    <property type="evidence" value="ECO:0007669"/>
    <property type="project" value="UniProtKB-UniRule"/>
</dbReference>
<evidence type="ECO:0000256" key="5">
    <source>
        <dbReference type="ARBA" id="ARBA00023239"/>
    </source>
</evidence>
<evidence type="ECO:0000259" key="7">
    <source>
        <dbReference type="PROSITE" id="PS51383"/>
    </source>
</evidence>
<comment type="subunit">
    <text evidence="6">Homotetramer.</text>
</comment>